<dbReference type="PANTHER" id="PTHR21342">
    <property type="entry name" value="PHOSPHOPANTETHEINE ADENYLYLTRANSFERASE"/>
    <property type="match status" value="1"/>
</dbReference>
<keyword evidence="4" id="KW-0662">Pyridine nucleotide biosynthesis</keyword>
<dbReference type="Pfam" id="PF01467">
    <property type="entry name" value="CTP_transf_like"/>
    <property type="match status" value="1"/>
</dbReference>
<gene>
    <name evidence="6" type="ordered locus">Calag_1459</name>
</gene>
<dbReference type="InterPro" id="IPR014729">
    <property type="entry name" value="Rossmann-like_a/b/a_fold"/>
</dbReference>
<evidence type="ECO:0000256" key="2">
    <source>
        <dbReference type="ARBA" id="ARBA00022679"/>
    </source>
</evidence>
<evidence type="ECO:0000313" key="6">
    <source>
        <dbReference type="EMBL" id="AFZ71163.1"/>
    </source>
</evidence>
<dbReference type="OrthoDB" id="264480at2157"/>
<dbReference type="NCBIfam" id="NF002243">
    <property type="entry name" value="PRK01153.1"/>
    <property type="match status" value="1"/>
</dbReference>
<dbReference type="GeneID" id="14212719"/>
<reference evidence="7" key="1">
    <citation type="submission" date="2012-03" db="EMBL/GenBank/DDBJ databases">
        <title>Complete genome of Caldisphaera lagunensis DSM 15908.</title>
        <authorList>
            <person name="Lucas S."/>
            <person name="Copeland A."/>
            <person name="Lapidus A."/>
            <person name="Glavina del Rio T."/>
            <person name="Dalin E."/>
            <person name="Tice H."/>
            <person name="Bruce D."/>
            <person name="Goodwin L."/>
            <person name="Pitluck S."/>
            <person name="Peters L."/>
            <person name="Mikhailova N."/>
            <person name="Teshima H."/>
            <person name="Kyrpides N."/>
            <person name="Mavromatis K."/>
            <person name="Ivanova N."/>
            <person name="Brettin T."/>
            <person name="Detter J.C."/>
            <person name="Han C."/>
            <person name="Larimer F."/>
            <person name="Land M."/>
            <person name="Hauser L."/>
            <person name="Markowitz V."/>
            <person name="Cheng J.-F."/>
            <person name="Hugenholtz P."/>
            <person name="Woyke T."/>
            <person name="Wu D."/>
            <person name="Spring S."/>
            <person name="Schroeder M."/>
            <person name="Brambilla E."/>
            <person name="Klenk H.-P."/>
            <person name="Eisen J.A."/>
        </authorList>
    </citation>
    <scope>NUCLEOTIDE SEQUENCE [LARGE SCALE GENOMIC DNA]</scope>
    <source>
        <strain evidence="7">DSM 15908 / JCM 11604 / IC-154</strain>
    </source>
</reference>
<dbReference type="PANTHER" id="PTHR21342:SF0">
    <property type="entry name" value="BIFUNCTIONAL NMN ADENYLYLTRANSFERASE_NUDIX HYDROLASE"/>
    <property type="match status" value="1"/>
</dbReference>
<keyword evidence="4" id="KW-0963">Cytoplasm</keyword>
<dbReference type="Gene3D" id="3.40.50.620">
    <property type="entry name" value="HUPs"/>
    <property type="match status" value="1"/>
</dbReference>
<dbReference type="AlphaFoldDB" id="L0AB93"/>
<dbReference type="NCBIfam" id="TIGR00125">
    <property type="entry name" value="cyt_tran_rel"/>
    <property type="match status" value="1"/>
</dbReference>
<dbReference type="Proteomes" id="UP000010469">
    <property type="component" value="Chromosome"/>
</dbReference>
<sequence length="178" mass="20779">MQENYDRLIFPGRFQPLHIGHIKAIEYALSISKEIIIVVGSAQESYTIKNPLTAGERIEIIKNVLLKEFGEDYCKRIYIVPIMDIEMNKVWVQYLKMLLPEFDGVVSGNSLVLNLFRDMGLKAIMQPMFNRNLCSGTNIRNEIIEGRDDWKKCVPNYLYEILDKYHFVERLRSLSKSD</sequence>
<keyword evidence="4" id="KW-0547">Nucleotide-binding</keyword>
<protein>
    <recommendedName>
        <fullName evidence="4">Nicotinamide-nucleotide adenylyltransferase</fullName>
        <ecNumber evidence="4">2.7.7.1</ecNumber>
    </recommendedName>
    <alternativeName>
        <fullName evidence="4">NAD(+) diphosphorylase</fullName>
    </alternativeName>
    <alternativeName>
        <fullName evidence="4">NAD(+) pyrophosphorylase</fullName>
    </alternativeName>
    <alternativeName>
        <fullName evidence="4">NMN adenylyltransferase</fullName>
    </alternativeName>
</protein>
<keyword evidence="3 4" id="KW-0548">Nucleotidyltransferase</keyword>
<dbReference type="STRING" id="1056495.Calag_1459"/>
<accession>L0AB93</accession>
<evidence type="ECO:0000259" key="5">
    <source>
        <dbReference type="Pfam" id="PF01467"/>
    </source>
</evidence>
<comment type="subcellular location">
    <subcellularLocation>
        <location evidence="4">Cytoplasm</location>
    </subcellularLocation>
</comment>
<evidence type="ECO:0000313" key="7">
    <source>
        <dbReference type="Proteomes" id="UP000010469"/>
    </source>
</evidence>
<comment type="catalytic activity">
    <reaction evidence="4">
        <text>beta-nicotinamide D-ribonucleotide + ATP + H(+) = diphosphate + NAD(+)</text>
        <dbReference type="Rhea" id="RHEA:21360"/>
        <dbReference type="ChEBI" id="CHEBI:14649"/>
        <dbReference type="ChEBI" id="CHEBI:15378"/>
        <dbReference type="ChEBI" id="CHEBI:30616"/>
        <dbReference type="ChEBI" id="CHEBI:33019"/>
        <dbReference type="ChEBI" id="CHEBI:57540"/>
        <dbReference type="EC" id="2.7.7.1"/>
    </reaction>
</comment>
<dbReference type="InterPro" id="IPR004821">
    <property type="entry name" value="Cyt_trans-like"/>
</dbReference>
<comment type="similarity">
    <text evidence="1 4">Belongs to the archaeal NMN adenylyltransferase family.</text>
</comment>
<comment type="pathway">
    <text evidence="4">Cofactor biosynthesis; NAD(+) biosynthesis; NAD(+) from nicotinamide D-ribonucleotide: step 1/1.</text>
</comment>
<dbReference type="RefSeq" id="WP_015233060.1">
    <property type="nucleotide sequence ID" value="NC_019791.1"/>
</dbReference>
<dbReference type="UniPathway" id="UPA00253">
    <property type="reaction ID" value="UER00600"/>
</dbReference>
<evidence type="ECO:0000256" key="4">
    <source>
        <dbReference type="HAMAP-Rule" id="MF_00243"/>
    </source>
</evidence>
<keyword evidence="4" id="KW-0520">NAD</keyword>
<dbReference type="KEGG" id="clg:Calag_1459"/>
<keyword evidence="2 4" id="KW-0808">Transferase</keyword>
<proteinExistence type="inferred from homology"/>
<dbReference type="InterPro" id="IPR006418">
    <property type="entry name" value="NMN_Atrans_arc"/>
</dbReference>
<dbReference type="HAMAP" id="MF_00243">
    <property type="entry name" value="NMN_adenylyltr"/>
    <property type="match status" value="1"/>
</dbReference>
<dbReference type="eggNOG" id="arCOG00972">
    <property type="taxonomic scope" value="Archaea"/>
</dbReference>
<keyword evidence="4" id="KW-0067">ATP-binding</keyword>
<dbReference type="GO" id="GO:0005737">
    <property type="term" value="C:cytoplasm"/>
    <property type="evidence" value="ECO:0007669"/>
    <property type="project" value="UniProtKB-SubCell"/>
</dbReference>
<dbReference type="GO" id="GO:0005524">
    <property type="term" value="F:ATP binding"/>
    <property type="evidence" value="ECO:0007669"/>
    <property type="project" value="UniProtKB-KW"/>
</dbReference>
<keyword evidence="7" id="KW-1185">Reference proteome</keyword>
<dbReference type="SUPFAM" id="SSF52374">
    <property type="entry name" value="Nucleotidylyl transferase"/>
    <property type="match status" value="1"/>
</dbReference>
<evidence type="ECO:0000256" key="1">
    <source>
        <dbReference type="ARBA" id="ARBA00010124"/>
    </source>
</evidence>
<dbReference type="InParanoid" id="L0AB93"/>
<feature type="domain" description="Cytidyltransferase-like" evidence="5">
    <location>
        <begin position="9"/>
        <end position="141"/>
    </location>
</feature>
<organism evidence="6 7">
    <name type="scientific">Caldisphaera lagunensis (strain DSM 15908 / JCM 11604 / ANMR 0165 / IC-154)</name>
    <dbReference type="NCBI Taxonomy" id="1056495"/>
    <lineage>
        <taxon>Archaea</taxon>
        <taxon>Thermoproteota</taxon>
        <taxon>Thermoprotei</taxon>
        <taxon>Acidilobales</taxon>
        <taxon>Caldisphaeraceae</taxon>
        <taxon>Caldisphaera</taxon>
    </lineage>
</organism>
<evidence type="ECO:0000256" key="3">
    <source>
        <dbReference type="ARBA" id="ARBA00022695"/>
    </source>
</evidence>
<name>L0AB93_CALLD</name>
<dbReference type="HOGENOM" id="CLU_108783_0_0_2"/>
<dbReference type="GO" id="GO:0009435">
    <property type="term" value="P:NAD+ biosynthetic process"/>
    <property type="evidence" value="ECO:0007669"/>
    <property type="project" value="UniProtKB-UniRule"/>
</dbReference>
<dbReference type="GO" id="GO:0000309">
    <property type="term" value="F:nicotinamide-nucleotide adenylyltransferase activity"/>
    <property type="evidence" value="ECO:0007669"/>
    <property type="project" value="UniProtKB-UniRule"/>
</dbReference>
<dbReference type="EC" id="2.7.7.1" evidence="4"/>
<dbReference type="EMBL" id="CP003378">
    <property type="protein sequence ID" value="AFZ71163.1"/>
    <property type="molecule type" value="Genomic_DNA"/>
</dbReference>